<feature type="region of interest" description="Disordered" evidence="1">
    <location>
        <begin position="187"/>
        <end position="230"/>
    </location>
</feature>
<dbReference type="RefSeq" id="WP_397063398.1">
    <property type="nucleotide sequence ID" value="NZ_JBIRYL010000005.1"/>
</dbReference>
<feature type="compositionally biased region" description="Basic and acidic residues" evidence="1">
    <location>
        <begin position="272"/>
        <end position="285"/>
    </location>
</feature>
<evidence type="ECO:0000313" key="5">
    <source>
        <dbReference type="Proteomes" id="UP001611494"/>
    </source>
</evidence>
<keyword evidence="5" id="KW-1185">Reference proteome</keyword>
<dbReference type="Pfam" id="PF20570">
    <property type="entry name" value="DUF6779"/>
    <property type="match status" value="1"/>
</dbReference>
<feature type="transmembrane region" description="Helical" evidence="2">
    <location>
        <begin position="44"/>
        <end position="64"/>
    </location>
</feature>
<evidence type="ECO:0000256" key="2">
    <source>
        <dbReference type="SAM" id="Phobius"/>
    </source>
</evidence>
<proteinExistence type="predicted"/>
<feature type="region of interest" description="Disordered" evidence="1">
    <location>
        <begin position="150"/>
        <end position="171"/>
    </location>
</feature>
<organism evidence="4 5">
    <name type="scientific">Nocardia testacea</name>
    <dbReference type="NCBI Taxonomy" id="248551"/>
    <lineage>
        <taxon>Bacteria</taxon>
        <taxon>Bacillati</taxon>
        <taxon>Actinomycetota</taxon>
        <taxon>Actinomycetes</taxon>
        <taxon>Mycobacteriales</taxon>
        <taxon>Nocardiaceae</taxon>
        <taxon>Nocardia</taxon>
    </lineage>
</organism>
<name>A0ABW7W2F3_9NOCA</name>
<feature type="domain" description="DUF6779" evidence="3">
    <location>
        <begin position="46"/>
        <end position="145"/>
    </location>
</feature>
<keyword evidence="2" id="KW-1133">Transmembrane helix</keyword>
<keyword evidence="2" id="KW-0812">Transmembrane</keyword>
<evidence type="ECO:0000256" key="1">
    <source>
        <dbReference type="SAM" id="MobiDB-lite"/>
    </source>
</evidence>
<keyword evidence="2" id="KW-0472">Membrane</keyword>
<dbReference type="EMBL" id="JBIRYL010000005">
    <property type="protein sequence ID" value="MFI2231933.1"/>
    <property type="molecule type" value="Genomic_DNA"/>
</dbReference>
<accession>A0ABW7W2F3</accession>
<reference evidence="4 5" key="1">
    <citation type="submission" date="2024-10" db="EMBL/GenBank/DDBJ databases">
        <title>The Natural Products Discovery Center: Release of the First 8490 Sequenced Strains for Exploring Actinobacteria Biosynthetic Diversity.</title>
        <authorList>
            <person name="Kalkreuter E."/>
            <person name="Kautsar S.A."/>
            <person name="Yang D."/>
            <person name="Bader C.D."/>
            <person name="Teijaro C.N."/>
            <person name="Fluegel L."/>
            <person name="Davis C.M."/>
            <person name="Simpson J.R."/>
            <person name="Lauterbach L."/>
            <person name="Steele A.D."/>
            <person name="Gui C."/>
            <person name="Meng S."/>
            <person name="Li G."/>
            <person name="Viehrig K."/>
            <person name="Ye F."/>
            <person name="Su P."/>
            <person name="Kiefer A.F."/>
            <person name="Nichols A."/>
            <person name="Cepeda A.J."/>
            <person name="Yan W."/>
            <person name="Fan B."/>
            <person name="Jiang Y."/>
            <person name="Adhikari A."/>
            <person name="Zheng C.-J."/>
            <person name="Schuster L."/>
            <person name="Cowan T.M."/>
            <person name="Smanski M.J."/>
            <person name="Chevrette M.G."/>
            <person name="De Carvalho L.P.S."/>
            <person name="Shen B."/>
        </authorList>
    </citation>
    <scope>NUCLEOTIDE SEQUENCE [LARGE SCALE GENOMIC DNA]</scope>
    <source>
        <strain evidence="4 5">NPDC019377</strain>
    </source>
</reference>
<protein>
    <submittedName>
        <fullName evidence="4">DUF6779 domain-containing protein</fullName>
    </submittedName>
</protein>
<evidence type="ECO:0000313" key="4">
    <source>
        <dbReference type="EMBL" id="MFI2231933.1"/>
    </source>
</evidence>
<feature type="region of interest" description="Disordered" evidence="1">
    <location>
        <begin position="264"/>
        <end position="357"/>
    </location>
</feature>
<sequence>MVSPSRSSTSARGREDVGKLFLGALVLLGLVASVFLVLSDSLQFIRVGLVVALWAAVLGAWAVGRYQAKMRDLRRTYELELEREISARREHELGVEARVRSELGADATEMAALRAELTVLRRQLERLFDGDLPAERPALRASAFRVHELPGAQDRPGLAPGWQGPDEGERRAVDAWADVAASWSHAADGWAGTEAEADEPATGTGERNAATPVYETDHPDRPRFAGPDDAPVTAETAIVRFDDDPPYRPTSEISGPSWADAFTEVYDEPDAADDRYGPLLRDEPFHGPPAPDSEAPDSRPPVAQASATAEPAEPRADAAPVNGKTHAPAPAGKLFPRSANSRRRRTQADAAGNRRLSVAEIMANLRQEEEQRSS</sequence>
<gene>
    <name evidence="4" type="ORF">ACH49Z_18985</name>
</gene>
<dbReference type="Proteomes" id="UP001611494">
    <property type="component" value="Unassembled WGS sequence"/>
</dbReference>
<feature type="transmembrane region" description="Helical" evidence="2">
    <location>
        <begin position="20"/>
        <end position="38"/>
    </location>
</feature>
<dbReference type="InterPro" id="IPR046706">
    <property type="entry name" value="DUF6779"/>
</dbReference>
<comment type="caution">
    <text evidence="4">The sequence shown here is derived from an EMBL/GenBank/DDBJ whole genome shotgun (WGS) entry which is preliminary data.</text>
</comment>
<evidence type="ECO:0000259" key="3">
    <source>
        <dbReference type="Pfam" id="PF20570"/>
    </source>
</evidence>